<accession>A0A5P2UL91</accession>
<reference evidence="2 3" key="2">
    <citation type="submission" date="2017-09" db="EMBL/GenBank/DDBJ databases">
        <authorList>
            <person name="Lee N."/>
            <person name="Cho B.-K."/>
        </authorList>
    </citation>
    <scope>NUCLEOTIDE SEQUENCE [LARGE SCALE GENOMIC DNA]</scope>
    <source>
        <strain evidence="2 3">ATCC 27467</strain>
    </source>
</reference>
<dbReference type="AlphaFoldDB" id="A0A5P2UL91"/>
<protein>
    <submittedName>
        <fullName evidence="2">Uncharacterized protein</fullName>
    </submittedName>
</protein>
<sequence length="133" mass="13136">MAHDGGADPGTDGGAGGGQRFGRIERSAFSIGGSHVTNTVVEHGGTATDAPGAAELLAAVRALRAALVHLPRSADRTALDGELDEAAGELAETGAIAPGLPGRLRAALERWAPLVEPVNAATALGTLLATLAG</sequence>
<evidence type="ECO:0000313" key="2">
    <source>
        <dbReference type="EMBL" id="QEU79179.1"/>
    </source>
</evidence>
<gene>
    <name evidence="2" type="ORF">CP968_13425</name>
    <name evidence="1" type="ORF">GCM10010371_09910</name>
</gene>
<keyword evidence="3" id="KW-1185">Reference proteome</keyword>
<dbReference type="KEGG" id="ssub:CP968_13425"/>
<dbReference type="OrthoDB" id="4308617at2"/>
<reference evidence="1" key="3">
    <citation type="submission" date="2020-09" db="EMBL/GenBank/DDBJ databases">
        <authorList>
            <person name="Sun Q."/>
            <person name="Ohkuma M."/>
        </authorList>
    </citation>
    <scope>NUCLEOTIDE SEQUENCE</scope>
    <source>
        <strain evidence="1">JCM 4834</strain>
    </source>
</reference>
<reference evidence="1" key="1">
    <citation type="journal article" date="2014" name="Int. J. Syst. Evol. Microbiol.">
        <title>Complete genome sequence of Corynebacterium casei LMG S-19264T (=DSM 44701T), isolated from a smear-ripened cheese.</title>
        <authorList>
            <consortium name="US DOE Joint Genome Institute (JGI-PGF)"/>
            <person name="Walter F."/>
            <person name="Albersmeier A."/>
            <person name="Kalinowski J."/>
            <person name="Ruckert C."/>
        </authorList>
    </citation>
    <scope>NUCLEOTIDE SEQUENCE</scope>
    <source>
        <strain evidence="1">JCM 4834</strain>
    </source>
</reference>
<organism evidence="2 3">
    <name type="scientific">Streptomyces subrutilus</name>
    <dbReference type="NCBI Taxonomy" id="36818"/>
    <lineage>
        <taxon>Bacteria</taxon>
        <taxon>Bacillati</taxon>
        <taxon>Actinomycetota</taxon>
        <taxon>Actinomycetes</taxon>
        <taxon>Kitasatosporales</taxon>
        <taxon>Streptomycetaceae</taxon>
        <taxon>Streptomyces</taxon>
    </lineage>
</organism>
<evidence type="ECO:0000313" key="1">
    <source>
        <dbReference type="EMBL" id="GGZ52478.1"/>
    </source>
</evidence>
<proteinExistence type="predicted"/>
<dbReference type="Proteomes" id="UP000326831">
    <property type="component" value="Chromosome"/>
</dbReference>
<name>A0A5P2UL91_9ACTN</name>
<evidence type="ECO:0000313" key="3">
    <source>
        <dbReference type="Proteomes" id="UP000326831"/>
    </source>
</evidence>
<dbReference type="Proteomes" id="UP000634660">
    <property type="component" value="Unassembled WGS sequence"/>
</dbReference>
<dbReference type="EMBL" id="CP023701">
    <property type="protein sequence ID" value="QEU79179.1"/>
    <property type="molecule type" value="Genomic_DNA"/>
</dbReference>
<dbReference type="RefSeq" id="WP_150518239.1">
    <property type="nucleotide sequence ID" value="NZ_BMVX01000003.1"/>
</dbReference>
<dbReference type="EMBL" id="BMVX01000003">
    <property type="protein sequence ID" value="GGZ52478.1"/>
    <property type="molecule type" value="Genomic_DNA"/>
</dbReference>